<protein>
    <submittedName>
        <fullName evidence="6 24">Phosphate ABC transporter substrate-binding protein</fullName>
    </submittedName>
</protein>
<dbReference type="EMBL" id="AAKNKA010000003">
    <property type="protein sequence ID" value="ECT6358399.1"/>
    <property type="molecule type" value="Genomic_DNA"/>
</dbReference>
<dbReference type="EMBL" id="DAARKL010000001">
    <property type="protein sequence ID" value="HAE2806769.1"/>
    <property type="molecule type" value="Genomic_DNA"/>
</dbReference>
<dbReference type="EMBL" id="AALSHD010000001">
    <property type="protein sequence ID" value="EDC8510894.1"/>
    <property type="molecule type" value="Genomic_DNA"/>
</dbReference>
<dbReference type="PANTHER" id="PTHR30570">
    <property type="entry name" value="PERIPLASMIC PHOSPHATE BINDING COMPONENT OF PHOSPHATE ABC TRANSPORTER"/>
    <property type="match status" value="1"/>
</dbReference>
<evidence type="ECO:0000313" key="12">
    <source>
        <dbReference type="EMBL" id="ECT1559969.1"/>
    </source>
</evidence>
<dbReference type="EMBL" id="AAKJBN010000007">
    <property type="protein sequence ID" value="ECS2803507.1"/>
    <property type="molecule type" value="Genomic_DNA"/>
</dbReference>
<evidence type="ECO:0000313" key="13">
    <source>
        <dbReference type="EMBL" id="ECT3772366.1"/>
    </source>
</evidence>
<evidence type="ECO:0000313" key="32">
    <source>
        <dbReference type="EMBL" id="HAE2806769.1"/>
    </source>
</evidence>
<dbReference type="FunFam" id="3.40.190.10:FF:000302">
    <property type="entry name" value="Phosphate ABC transporter substrate-binding protein"/>
    <property type="match status" value="1"/>
</dbReference>
<dbReference type="EMBL" id="AAKSBV010000002">
    <property type="protein sequence ID" value="ECV3507976.1"/>
    <property type="molecule type" value="Genomic_DNA"/>
</dbReference>
<dbReference type="EMBL" id="AAHJRM010000007">
    <property type="protein sequence ID" value="EBW9396548.1"/>
    <property type="molecule type" value="Genomic_DNA"/>
</dbReference>
<evidence type="ECO:0000313" key="18">
    <source>
        <dbReference type="EMBL" id="ECV3720531.1"/>
    </source>
</evidence>
<dbReference type="EMBL" id="AAMFEA010000005">
    <property type="protein sequence ID" value="EDG7376375.1"/>
    <property type="molecule type" value="Genomic_DNA"/>
</dbReference>
<reference evidence="7" key="6">
    <citation type="submission" date="2018-07" db="EMBL/GenBank/DDBJ databases">
        <authorList>
            <person name="Ashton P.M."/>
            <person name="Dallman T."/>
            <person name="Nair S."/>
            <person name="De Pinna E."/>
            <person name="Peters T."/>
            <person name="Grant K."/>
        </authorList>
    </citation>
    <scope>NUCLEOTIDE SEQUENCE</scope>
    <source>
        <strain evidence="26">170294</strain>
        <strain evidence="7">232778</strain>
        <strain evidence="5">252405</strain>
        <strain evidence="25">260046</strain>
        <strain evidence="4">414730</strain>
        <strain evidence="19">69894</strain>
    </source>
</reference>
<gene>
    <name evidence="10" type="ORF">A2J39_11975</name>
    <name evidence="14" type="ORF">A3071_10270</name>
    <name evidence="11" type="ORF">A3Z62_02120</name>
    <name evidence="15" type="ORF">A4R56_04130</name>
    <name evidence="16" type="ORF">A6D66_05875</name>
    <name evidence="21" type="ORF">AGP76_06370</name>
    <name evidence="20" type="ORF">AHW28_02055</name>
    <name evidence="22" type="ORF">AL800_10815</name>
    <name evidence="6" type="ORF">ASI53_00820</name>
    <name evidence="24" type="ORF">B1280_04910</name>
    <name evidence="25" type="ORF">B7M93_06895</name>
    <name evidence="7" type="ORF">B7N09_13270</name>
    <name evidence="26" type="ORF">B7N53_02400</name>
    <name evidence="27" type="ORF">B9Q99_10590</name>
    <name evidence="23" type="ORF">BKQ95_00800</name>
    <name evidence="13" type="ORF">D3Y46_02280</name>
    <name evidence="4" type="ORF">DKO97_07620</name>
    <name evidence="5" type="ORF">DKP15_08895</name>
    <name evidence="18" type="ORF">DNB94_00815</name>
    <name evidence="17" type="ORF">DPL28_02790</name>
    <name evidence="12" type="ORF">DU743_00825</name>
    <name evidence="8" type="ORF">EJW65_02000</name>
    <name evidence="9" type="ORF">EOZ49_00820</name>
    <name evidence="29" type="ORF">G0E05_00815</name>
    <name evidence="30" type="ORF">G0E16_10680</name>
    <name evidence="31" type="ORF">G2307_09770</name>
    <name evidence="32" type="ORF">G3377_000160</name>
    <name evidence="33" type="ORF">G3457_000160</name>
    <name evidence="34" type="ORF">G4B92_000158</name>
    <name evidence="35" type="ORF">G4D33_000221</name>
    <name evidence="36" type="ORF">G4H65_001074</name>
    <name evidence="38" type="ORF">G4W05_000158</name>
    <name evidence="39" type="ORF">G4W07_000158</name>
    <name evidence="41" type="ORF">G9W03_002751</name>
    <name evidence="42" type="ORF">G9W30_001729</name>
    <name evidence="43" type="ORF">G9X07_000457</name>
    <name evidence="40" type="ORF">GB249_09785</name>
    <name evidence="28" type="ORF">GB449_11465</name>
    <name evidence="37" type="ORF">GNB73_001566</name>
    <name evidence="19" type="ORF">ZU66_00800</name>
</gene>
<dbReference type="EMBL" id="AAKLWL010000001">
    <property type="protein sequence ID" value="ECT1559969.1"/>
    <property type="molecule type" value="Genomic_DNA"/>
</dbReference>
<dbReference type="Gene3D" id="3.40.190.10">
    <property type="entry name" value="Periplasmic binding protein-like II"/>
    <property type="match status" value="2"/>
</dbReference>
<reference evidence="17" key="2">
    <citation type="submission" date="2018-06" db="EMBL/GenBank/DDBJ databases">
        <authorList>
            <consortium name="NARMS: The National Antimicrobial Resistance Monitoring System"/>
        </authorList>
    </citation>
    <scope>NUCLEOTIDE SEQUENCE</scope>
    <source>
        <strain evidence="11">CVM N57264F</strain>
        <strain evidence="14">CVM N57632F</strain>
        <strain evidence="18">FSIS11810200</strain>
        <strain evidence="17">FSIS11810652</strain>
        <strain evidence="8">FSIS11816337</strain>
        <strain evidence="10">FSIS1605837</strain>
        <strain evidence="15">FSIS1606118</strain>
        <strain evidence="16">FSIS1606285</strain>
        <strain evidence="27">FSIS1710875</strain>
    </source>
</reference>
<dbReference type="EMBL" id="AAKRYU010000001">
    <property type="protein sequence ID" value="ECV3720531.1"/>
    <property type="molecule type" value="Genomic_DNA"/>
</dbReference>
<evidence type="ECO:0000313" key="11">
    <source>
        <dbReference type="EMBL" id="ECS3235506.1"/>
    </source>
</evidence>
<dbReference type="EMBL" id="AAHCTS010000005">
    <property type="protein sequence ID" value="EBU6587236.1"/>
    <property type="molecule type" value="Genomic_DNA"/>
</dbReference>
<dbReference type="EMBL" id="DAARSE010000001">
    <property type="protein sequence ID" value="HAE3718322.1"/>
    <property type="molecule type" value="Genomic_DNA"/>
</dbReference>
<dbReference type="InterPro" id="IPR050811">
    <property type="entry name" value="Phosphate_ABC_transporter"/>
</dbReference>
<evidence type="ECO:0000313" key="40">
    <source>
        <dbReference type="EMBL" id="HAF0186304.1"/>
    </source>
</evidence>
<dbReference type="EMBL" id="DAASAA010000002">
    <property type="protein sequence ID" value="HAE4649353.1"/>
    <property type="molecule type" value="Genomic_DNA"/>
</dbReference>
<dbReference type="EMBL" id="AAHTYN010000002">
    <property type="protein sequence ID" value="ECA3150928.1"/>
    <property type="molecule type" value="Genomic_DNA"/>
</dbReference>
<evidence type="ECO:0000259" key="3">
    <source>
        <dbReference type="Pfam" id="PF12849"/>
    </source>
</evidence>
<evidence type="ECO:0000313" key="41">
    <source>
        <dbReference type="EMBL" id="HAF0936823.1"/>
    </source>
</evidence>
<evidence type="ECO:0000313" key="20">
    <source>
        <dbReference type="EMBL" id="ECW5955332.1"/>
    </source>
</evidence>
<dbReference type="EMBL" id="DAAMKG010000005">
    <property type="protein sequence ID" value="HAC7025409.1"/>
    <property type="molecule type" value="Genomic_DNA"/>
</dbReference>
<dbReference type="EMBL" id="DAATUR010000006">
    <property type="protein sequence ID" value="HAF0186304.1"/>
    <property type="molecule type" value="Genomic_DNA"/>
</dbReference>
<feature type="transmembrane region" description="Helical" evidence="2">
    <location>
        <begin position="39"/>
        <end position="67"/>
    </location>
</feature>
<evidence type="ECO:0000313" key="30">
    <source>
        <dbReference type="EMBL" id="HAC7025409.1"/>
    </source>
</evidence>
<evidence type="ECO:0000313" key="42">
    <source>
        <dbReference type="EMBL" id="HAF0950095.1"/>
    </source>
</evidence>
<evidence type="ECO:0000313" key="25">
    <source>
        <dbReference type="EMBL" id="EDG4912605.1"/>
    </source>
</evidence>
<dbReference type="EMBL" id="AALOEF010000006">
    <property type="protein sequence ID" value="EDB6429240.1"/>
    <property type="molecule type" value="Genomic_DNA"/>
</dbReference>
<evidence type="ECO:0000313" key="38">
    <source>
        <dbReference type="EMBL" id="HAE9693166.1"/>
    </source>
</evidence>
<evidence type="ECO:0000313" key="15">
    <source>
        <dbReference type="EMBL" id="ECT6358399.1"/>
    </source>
</evidence>
<evidence type="ECO:0000313" key="19">
    <source>
        <dbReference type="EMBL" id="ECV7043244.1"/>
    </source>
</evidence>
<dbReference type="EMBL" id="AAHGWC010000001">
    <property type="protein sequence ID" value="EBV9530516.1"/>
    <property type="molecule type" value="Genomic_DNA"/>
</dbReference>
<dbReference type="EMBL" id="DAAHHG010000007">
    <property type="protein sequence ID" value="HAB6116322.1"/>
    <property type="molecule type" value="Genomic_DNA"/>
</dbReference>
<dbReference type="SUPFAM" id="SSF53850">
    <property type="entry name" value="Periplasmic binding protein-like II"/>
    <property type="match status" value="1"/>
</dbReference>
<keyword evidence="2" id="KW-1133">Transmembrane helix</keyword>
<evidence type="ECO:0000313" key="33">
    <source>
        <dbReference type="EMBL" id="HAE3311688.1"/>
    </source>
</evidence>
<dbReference type="CDD" id="cd13566">
    <property type="entry name" value="PBP2_phosphate"/>
    <property type="match status" value="1"/>
</dbReference>
<evidence type="ECO:0000313" key="8">
    <source>
        <dbReference type="EMBL" id="ECA3150928.1"/>
    </source>
</evidence>
<dbReference type="EMBL" id="AAKMOQ010000002">
    <property type="protein sequence ID" value="ECT3772366.1"/>
    <property type="molecule type" value="Genomic_DNA"/>
</dbReference>
<evidence type="ECO:0000256" key="1">
    <source>
        <dbReference type="ARBA" id="ARBA00022729"/>
    </source>
</evidence>
<reference evidence="24" key="3">
    <citation type="submission" date="2018-07" db="EMBL/GenBank/DDBJ databases">
        <authorList>
            <consortium name="PulseNet: The National Subtyping Network for Foodborne Disease Surveillance"/>
            <person name="Tarr C.L."/>
            <person name="Trees E."/>
            <person name="Katz L.S."/>
            <person name="Carleton-Romer H.A."/>
            <person name="Stroika S."/>
            <person name="Kucerova Z."/>
            <person name="Roache K.F."/>
            <person name="Sabol A.L."/>
            <person name="Besser J."/>
            <person name="Gerner-Smidt P."/>
        </authorList>
    </citation>
    <scope>NUCLEOTIDE SEQUENCE</scope>
    <source>
        <strain evidence="23">PNUSAS004667</strain>
        <strain evidence="24">PNUSAS008389</strain>
    </source>
</reference>
<feature type="transmembrane region" description="Helical" evidence="2">
    <location>
        <begin position="117"/>
        <end position="139"/>
    </location>
</feature>
<evidence type="ECO:0000313" key="29">
    <source>
        <dbReference type="EMBL" id="HAC7005431.1"/>
    </source>
</evidence>
<evidence type="ECO:0000313" key="36">
    <source>
        <dbReference type="EMBL" id="HAE5460627.1"/>
    </source>
</evidence>
<evidence type="ECO:0000313" key="39">
    <source>
        <dbReference type="EMBL" id="HAE9702112.1"/>
    </source>
</evidence>
<dbReference type="EMBL" id="DAATPV010000001">
    <property type="protein sequence ID" value="HAE9693166.1"/>
    <property type="molecule type" value="Genomic_DNA"/>
</dbReference>
<dbReference type="EMBL" id="DAARPB010000001">
    <property type="protein sequence ID" value="HAE3311688.1"/>
    <property type="molecule type" value="Genomic_DNA"/>
</dbReference>
<evidence type="ECO:0000313" key="5">
    <source>
        <dbReference type="EMBL" id="EBU6587236.1"/>
    </source>
</evidence>
<evidence type="ECO:0000313" key="6">
    <source>
        <dbReference type="EMBL" id="EBV9530516.1"/>
    </source>
</evidence>
<dbReference type="EMBL" id="AAGPOU010000005">
    <property type="protein sequence ID" value="EBQ6167303.1"/>
    <property type="molecule type" value="Genomic_DNA"/>
</dbReference>
<dbReference type="EMBL" id="AAMELK010000002">
    <property type="protein sequence ID" value="EDG5179067.1"/>
    <property type="molecule type" value="Genomic_DNA"/>
</dbReference>
<comment type="caution">
    <text evidence="24">The sequence shown here is derived from an EMBL/GenBank/DDBJ whole genome shotgun (WGS) entry which is preliminary data.</text>
</comment>
<reference evidence="29" key="5">
    <citation type="submission" date="2018-07" db="EMBL/GenBank/DDBJ databases">
        <authorList>
            <consortium name="NCBI Pathogen Detection Project"/>
        </authorList>
    </citation>
    <scope>NUCLEOTIDE SEQUENCE</scope>
    <source>
        <strain evidence="37">NVSL 5558</strain>
        <strain evidence="28">Salmonella enterica</strain>
        <strain evidence="31">Sam_7a95f9e7-e3ce-4bed-8134-3e8fe491bb33</strain>
    </source>
</reference>
<keyword evidence="2" id="KW-0812">Transmembrane</keyword>
<dbReference type="EMBL" id="DAAMKD010000001">
    <property type="protein sequence ID" value="HAC7005431.1"/>
    <property type="molecule type" value="Genomic_DNA"/>
</dbReference>
<feature type="transmembrane region" description="Helical" evidence="2">
    <location>
        <begin position="159"/>
        <end position="189"/>
    </location>
</feature>
<proteinExistence type="predicted"/>
<evidence type="ECO:0000313" key="43">
    <source>
        <dbReference type="EMBL" id="HAF7210386.1"/>
    </source>
</evidence>
<dbReference type="EMBL" id="AAMEJG010000005">
    <property type="protein sequence ID" value="EDG4912605.1"/>
    <property type="molecule type" value="Genomic_DNA"/>
</dbReference>
<evidence type="ECO:0000313" key="27">
    <source>
        <dbReference type="EMBL" id="EDG7376375.1"/>
    </source>
</evidence>
<evidence type="ECO:0000313" key="23">
    <source>
        <dbReference type="EMBL" id="EDC8510894.1"/>
    </source>
</evidence>
<dbReference type="EMBL" id="DAAUBB010000005">
    <property type="protein sequence ID" value="HAF0950095.1"/>
    <property type="molecule type" value="Genomic_DNA"/>
</dbReference>
<evidence type="ECO:0000313" key="31">
    <source>
        <dbReference type="EMBL" id="HAE0210155.1"/>
    </source>
</evidence>
<sequence>MNVLTSRFQKNAWGGLRTTGFILPLSQGLADRKMKNAKWLFLSIMMAFIGVPLLVNIITIIVGGMWAYISVLENSIPVARSIEEATIIPVALLGAGLIFLCGRIWGKGNALEVNPEWRDCCLLMPALVVLMGWVILMFLTDLNIRAIGRKPIAQVVQTLWLVPSVISFFNGWVWAVLLIPVGSQLCFALGYGGARWGVLRGGAGYTCRNLLVICLLFFGSCAVYQSHLYAVKYPAPESSEYLYFRDYQAHTWGNKLTGLRDEPTLLLTQNWPRLDGATAGLPLYASAFYALTRFPDDICPEDYLENQGTIEAYQNILNGNADLIFVAQPSTAQKQLAEASGVKLVYTPFAREAFVFIVNQNNPVSSLSDVQIRGIFSGRITHWNEVGGEAIDIKPWQRPENSGSQTAMLAKVMKETKLMPAQTTSVATAMGEMVDIVAEYRNTHNAIGYTFRYYATQMHSNKEIKLLAINDVAPTVENIRNGSYPYTVDVYMVTREHPTAETQKLVDWFLSPQGQQLVQDVGYVPLYPAAK</sequence>
<dbReference type="EMBL" id="DAATQB010000001">
    <property type="protein sequence ID" value="HAE9702112.1"/>
    <property type="molecule type" value="Genomic_DNA"/>
</dbReference>
<dbReference type="EMBL" id="DAASGV010000004">
    <property type="protein sequence ID" value="HAE5460627.1"/>
    <property type="molecule type" value="Genomic_DNA"/>
</dbReference>
<feature type="domain" description="PBP" evidence="3">
    <location>
        <begin position="305"/>
        <end position="512"/>
    </location>
</feature>
<keyword evidence="2" id="KW-0472">Membrane</keyword>
<dbReference type="EMBL" id="AAHVEE010000001">
    <property type="protein sequence ID" value="ECA6919974.1"/>
    <property type="molecule type" value="Genomic_DNA"/>
</dbReference>
<dbReference type="EMBL" id="AAKUAJ010000001">
    <property type="protein sequence ID" value="ECV7043244.1"/>
    <property type="molecule type" value="Genomic_DNA"/>
</dbReference>
<evidence type="ECO:0000256" key="2">
    <source>
        <dbReference type="SAM" id="Phobius"/>
    </source>
</evidence>
<dbReference type="EMBL" id="AAMBUF010000003">
    <property type="protein sequence ID" value="EDF7419108.1"/>
    <property type="molecule type" value="Genomic_DNA"/>
</dbReference>
<dbReference type="EMBL" id="DAAQOQ010000006">
    <property type="protein sequence ID" value="HAE0210155.1"/>
    <property type="molecule type" value="Genomic_DNA"/>
</dbReference>
<evidence type="ECO:0000313" key="26">
    <source>
        <dbReference type="EMBL" id="EDG5179067.1"/>
    </source>
</evidence>
<evidence type="ECO:0000313" key="16">
    <source>
        <dbReference type="EMBL" id="ECU6751713.1"/>
    </source>
</evidence>
<dbReference type="EMBL" id="AAKQRN010000004">
    <property type="protein sequence ID" value="ECU6751713.1"/>
    <property type="molecule type" value="Genomic_DNA"/>
</dbReference>
<evidence type="ECO:0000313" key="28">
    <source>
        <dbReference type="EMBL" id="HAB6116322.1"/>
    </source>
</evidence>
<evidence type="ECO:0000313" key="7">
    <source>
        <dbReference type="EMBL" id="EBW9396548.1"/>
    </source>
</evidence>
<evidence type="ECO:0000313" key="10">
    <source>
        <dbReference type="EMBL" id="ECS2803507.1"/>
    </source>
</evidence>
<feature type="transmembrane region" description="Helical" evidence="2">
    <location>
        <begin position="87"/>
        <end position="105"/>
    </location>
</feature>
<accession>A0A3Y7QWG2</accession>
<dbReference type="EMBL" id="DAASTN010000005">
    <property type="protein sequence ID" value="HAE6967358.1"/>
    <property type="molecule type" value="Genomic_DNA"/>
</dbReference>
<evidence type="ECO:0000313" key="21">
    <source>
        <dbReference type="EMBL" id="ECZ8920060.1"/>
    </source>
</evidence>
<dbReference type="EMBL" id="DAAWBP010000006">
    <property type="protein sequence ID" value="HAF7210386.1"/>
    <property type="molecule type" value="Genomic_DNA"/>
</dbReference>
<dbReference type="EMBL" id="AAKJFK010000002">
    <property type="protein sequence ID" value="ECS3235506.1"/>
    <property type="molecule type" value="Genomic_DNA"/>
</dbReference>
<dbReference type="EMBL" id="AALIFY010000004">
    <property type="protein sequence ID" value="ECZ8920060.1"/>
    <property type="molecule type" value="Genomic_DNA"/>
</dbReference>
<dbReference type="EMBL" id="DAAUAT010000007">
    <property type="protein sequence ID" value="HAF0936823.1"/>
    <property type="molecule type" value="Genomic_DNA"/>
</dbReference>
<evidence type="ECO:0000313" key="34">
    <source>
        <dbReference type="EMBL" id="HAE3718322.1"/>
    </source>
</evidence>
<dbReference type="AlphaFoldDB" id="A0A3Y7QWG2"/>
<evidence type="ECO:0000313" key="4">
    <source>
        <dbReference type="EMBL" id="EBQ6167303.1"/>
    </source>
</evidence>
<dbReference type="EMBL" id="AAKNIF010000006">
    <property type="protein sequence ID" value="ECT6130789.1"/>
    <property type="molecule type" value="Genomic_DNA"/>
</dbReference>
<organism evidence="24">
    <name type="scientific">Salmonella derby</name>
    <dbReference type="NCBI Taxonomy" id="28144"/>
    <lineage>
        <taxon>Bacteria</taxon>
        <taxon>Pseudomonadati</taxon>
        <taxon>Pseudomonadota</taxon>
        <taxon>Gammaproteobacteria</taxon>
        <taxon>Enterobacterales</taxon>
        <taxon>Enterobacteriaceae</taxon>
        <taxon>Salmonella</taxon>
    </lineage>
</organism>
<evidence type="ECO:0000313" key="35">
    <source>
        <dbReference type="EMBL" id="HAE4649353.1"/>
    </source>
</evidence>
<keyword evidence="1" id="KW-0732">Signal</keyword>
<evidence type="ECO:0000313" key="17">
    <source>
        <dbReference type="EMBL" id="ECV3507976.1"/>
    </source>
</evidence>
<dbReference type="PANTHER" id="PTHR30570:SF1">
    <property type="entry name" value="PHOSPHATE-BINDING PROTEIN PSTS"/>
    <property type="match status" value="1"/>
</dbReference>
<reference evidence="28" key="1">
    <citation type="journal article" date="2018" name="Genome Biol.">
        <title>SKESA: strategic k-mer extension for scrupulous assemblies.</title>
        <authorList>
            <person name="Souvorov A."/>
            <person name="Agarwala R."/>
            <person name="Lipman D.J."/>
        </authorList>
    </citation>
    <scope>NUCLEOTIDE SEQUENCE</scope>
    <source>
        <strain evidence="37">NVSL 5558</strain>
        <strain evidence="28">Salmonella enterica</strain>
        <strain evidence="31">Sam_7a95f9e7-e3ce-4bed-8134-3e8fe491bb33</strain>
    </source>
</reference>
<evidence type="ECO:0000313" key="9">
    <source>
        <dbReference type="EMBL" id="ECA6919974.1"/>
    </source>
</evidence>
<dbReference type="EMBL" id="AAKWYE010000002">
    <property type="protein sequence ID" value="ECW5955332.1"/>
    <property type="molecule type" value="Genomic_DNA"/>
</dbReference>
<dbReference type="InterPro" id="IPR024370">
    <property type="entry name" value="PBP_domain"/>
</dbReference>
<evidence type="ECO:0000313" key="14">
    <source>
        <dbReference type="EMBL" id="ECT6130789.1"/>
    </source>
</evidence>
<dbReference type="Pfam" id="PF12849">
    <property type="entry name" value="PBP_like_2"/>
    <property type="match status" value="1"/>
</dbReference>
<feature type="transmembrane region" description="Helical" evidence="2">
    <location>
        <begin position="210"/>
        <end position="230"/>
    </location>
</feature>
<name>A0A3Y7QWG2_SALDE</name>
<evidence type="ECO:0000313" key="22">
    <source>
        <dbReference type="EMBL" id="EDB6429240.1"/>
    </source>
</evidence>
<evidence type="ECO:0000313" key="37">
    <source>
        <dbReference type="EMBL" id="HAE6967358.1"/>
    </source>
</evidence>
<evidence type="ECO:0000313" key="24">
    <source>
        <dbReference type="EMBL" id="EDF7419108.1"/>
    </source>
</evidence>
<reference evidence="6" key="4">
    <citation type="submission" date="2018-07" db="EMBL/GenBank/DDBJ databases">
        <authorList>
            <consortium name="GenomeTrakr network: Whole genome sequencing for foodborne pathogen traceback"/>
        </authorList>
    </citation>
    <scope>NUCLEOTIDE SEQUENCE</scope>
    <source>
        <strain evidence="20">FDA00000938</strain>
        <strain evidence="22">FDA00004475</strain>
        <strain evidence="12">FSIS11811993</strain>
        <strain evidence="9">FSIS21823119</strain>
        <strain evidence="13">FSIS31801020</strain>
        <strain evidence="21">HIY0317</strain>
        <strain evidence="6">NY-N20088</strain>
    </source>
</reference>